<evidence type="ECO:0000256" key="1">
    <source>
        <dbReference type="ARBA" id="ARBA00001947"/>
    </source>
</evidence>
<keyword evidence="6" id="KW-0482">Metalloprotease</keyword>
<reference evidence="9 10" key="1">
    <citation type="submission" date="2018-04" db="EMBL/GenBank/DDBJ databases">
        <title>Novel Campyloabacter and Helicobacter Species and Strains.</title>
        <authorList>
            <person name="Mannion A.J."/>
            <person name="Shen Z."/>
            <person name="Fox J.G."/>
        </authorList>
    </citation>
    <scope>NUCLEOTIDE SEQUENCE [LARGE SCALE GENOMIC DNA]</scope>
    <source>
        <strain evidence="9 10">MIT 17-337</strain>
    </source>
</reference>
<keyword evidence="10" id="KW-1185">Reference proteome</keyword>
<evidence type="ECO:0000259" key="7">
    <source>
        <dbReference type="Pfam" id="PF01551"/>
    </source>
</evidence>
<dbReference type="AlphaFoldDB" id="A0A3D8IKK3"/>
<dbReference type="GO" id="GO:0046872">
    <property type="term" value="F:metal ion binding"/>
    <property type="evidence" value="ECO:0007669"/>
    <property type="project" value="UniProtKB-KW"/>
</dbReference>
<keyword evidence="5" id="KW-0862">Zinc</keyword>
<dbReference type="InterPro" id="IPR011055">
    <property type="entry name" value="Dup_hybrid_motif"/>
</dbReference>
<feature type="domain" description="M23ase beta-sheet core" evidence="7">
    <location>
        <begin position="234"/>
        <end position="330"/>
    </location>
</feature>
<evidence type="ECO:0000259" key="8">
    <source>
        <dbReference type="Pfam" id="PF18059"/>
    </source>
</evidence>
<dbReference type="EMBL" id="NXLQ01000011">
    <property type="protein sequence ID" value="RDU65739.1"/>
    <property type="molecule type" value="Genomic_DNA"/>
</dbReference>
<dbReference type="GO" id="GO:0004222">
    <property type="term" value="F:metalloendopeptidase activity"/>
    <property type="evidence" value="ECO:0007669"/>
    <property type="project" value="TreeGrafter"/>
</dbReference>
<feature type="domain" description="Csd3 N-terminal" evidence="8">
    <location>
        <begin position="19"/>
        <end position="102"/>
    </location>
</feature>
<dbReference type="InterPro" id="IPR050570">
    <property type="entry name" value="Cell_wall_metabolism_enzyme"/>
</dbReference>
<dbReference type="InterPro" id="IPR016047">
    <property type="entry name" value="M23ase_b-sheet_dom"/>
</dbReference>
<dbReference type="OrthoDB" id="9815245at2"/>
<protein>
    <recommendedName>
        <fullName evidence="11">Endopeptidase</fullName>
    </recommendedName>
</protein>
<evidence type="ECO:0008006" key="11">
    <source>
        <dbReference type="Google" id="ProtNLM"/>
    </source>
</evidence>
<dbReference type="CDD" id="cd12797">
    <property type="entry name" value="M23_peptidase"/>
    <property type="match status" value="1"/>
</dbReference>
<sequence length="391" mass="44004">MPPTPQKKGKFFATYAEQYKWEYGSTFLGFLAKNNIPEKTYYNISAEDKELVADVKTDSNIYILRDSQGALLQAFLPLNAETQVRVYYDFIKEQYALEIIPIISLQFKQKVVAKVQDGGGPSSALYSATQDSRLNQEFIMAYKLKHIMHKGDRVAIIYSRKYRLGIPIGIPNVQSIAIESNKKFYYLFGYKNRYYDSDGKEMANFFLITPVKYRRISSKFSSGRRHPVLGYVRPHYGVDFAAFTGTPVYAAGEGKITFAGVKGGYGKVIEINHSSGIRTLYAHLSKIGRGSRVGSYVRQGTYIGNVGSTGLSTGPHLHFGVYKNNTPINPLGQIRTTRNELSGKEKEAFKDFVKIALNEMEGFLANTNLNSSSYMMIKESLSNQTESHDDE</sequence>
<evidence type="ECO:0000256" key="4">
    <source>
        <dbReference type="ARBA" id="ARBA00022801"/>
    </source>
</evidence>
<dbReference type="Gene3D" id="2.70.70.10">
    <property type="entry name" value="Glucose Permease (Domain IIA)"/>
    <property type="match status" value="1"/>
</dbReference>
<dbReference type="SUPFAM" id="SSF51261">
    <property type="entry name" value="Duplicated hybrid motif"/>
    <property type="match status" value="1"/>
</dbReference>
<comment type="cofactor">
    <cofactor evidence="1">
        <name>Zn(2+)</name>
        <dbReference type="ChEBI" id="CHEBI:29105"/>
    </cofactor>
</comment>
<dbReference type="Pfam" id="PF18059">
    <property type="entry name" value="Csd3_N"/>
    <property type="match status" value="1"/>
</dbReference>
<accession>A0A3D8IKK3</accession>
<keyword evidence="4" id="KW-0378">Hydrolase</keyword>
<evidence type="ECO:0000256" key="2">
    <source>
        <dbReference type="ARBA" id="ARBA00022670"/>
    </source>
</evidence>
<dbReference type="PANTHER" id="PTHR21666:SF288">
    <property type="entry name" value="CELL DIVISION PROTEIN YTFB"/>
    <property type="match status" value="1"/>
</dbReference>
<evidence type="ECO:0000313" key="9">
    <source>
        <dbReference type="EMBL" id="RDU65739.1"/>
    </source>
</evidence>
<keyword evidence="3" id="KW-0479">Metal-binding</keyword>
<comment type="caution">
    <text evidence="9">The sequence shown here is derived from an EMBL/GenBank/DDBJ whole genome shotgun (WGS) entry which is preliminary data.</text>
</comment>
<evidence type="ECO:0000256" key="6">
    <source>
        <dbReference type="ARBA" id="ARBA00023049"/>
    </source>
</evidence>
<dbReference type="InterPro" id="IPR040653">
    <property type="entry name" value="Csd3_N"/>
</dbReference>
<keyword evidence="2" id="KW-0645">Protease</keyword>
<name>A0A3D8IKK3_9HELI</name>
<proteinExistence type="predicted"/>
<evidence type="ECO:0000256" key="3">
    <source>
        <dbReference type="ARBA" id="ARBA00022723"/>
    </source>
</evidence>
<dbReference type="Proteomes" id="UP000256379">
    <property type="component" value="Unassembled WGS sequence"/>
</dbReference>
<dbReference type="PANTHER" id="PTHR21666">
    <property type="entry name" value="PEPTIDASE-RELATED"/>
    <property type="match status" value="1"/>
</dbReference>
<evidence type="ECO:0000256" key="5">
    <source>
        <dbReference type="ARBA" id="ARBA00022833"/>
    </source>
</evidence>
<dbReference type="Pfam" id="PF01551">
    <property type="entry name" value="Peptidase_M23"/>
    <property type="match status" value="1"/>
</dbReference>
<gene>
    <name evidence="9" type="ORF">CQA53_06105</name>
</gene>
<evidence type="ECO:0000313" key="10">
    <source>
        <dbReference type="Proteomes" id="UP000256379"/>
    </source>
</evidence>
<dbReference type="Gene3D" id="3.10.450.350">
    <property type="match status" value="1"/>
</dbReference>
<organism evidence="9 10">
    <name type="scientific">Helicobacter didelphidarum</name>
    <dbReference type="NCBI Taxonomy" id="2040648"/>
    <lineage>
        <taxon>Bacteria</taxon>
        <taxon>Pseudomonadati</taxon>
        <taxon>Campylobacterota</taxon>
        <taxon>Epsilonproteobacteria</taxon>
        <taxon>Campylobacterales</taxon>
        <taxon>Helicobacteraceae</taxon>
        <taxon>Helicobacter</taxon>
    </lineage>
</organism>
<dbReference type="GO" id="GO:0006508">
    <property type="term" value="P:proteolysis"/>
    <property type="evidence" value="ECO:0007669"/>
    <property type="project" value="UniProtKB-KW"/>
</dbReference>